<name>A0A1H8AJU0_9RHOB</name>
<dbReference type="PANTHER" id="PTHR30336">
    <property type="entry name" value="INNER MEMBRANE PROTEIN, PROBABLE PERMEASE"/>
    <property type="match status" value="1"/>
</dbReference>
<dbReference type="Pfam" id="PF02698">
    <property type="entry name" value="DUF218"/>
    <property type="match status" value="1"/>
</dbReference>
<evidence type="ECO:0000313" key="2">
    <source>
        <dbReference type="EMBL" id="SEM70069.1"/>
    </source>
</evidence>
<sequence>MDAILILGAAVWPDGPSPTLRRRALHGAALWHAGVAPVVIGCGGLGRHPPTEAAMIASLLLDAGVHATAILQEGRSTTTIENIRFALPLLRSIGATRVVIVTDATHGPRAARVARHYRLRARVSATALRGSHPPTVMRQAVRELFAYPLYAARLWRMPRDD</sequence>
<dbReference type="STRING" id="245187.SAMN04488003_103168"/>
<dbReference type="InterPro" id="IPR003848">
    <property type="entry name" value="DUF218"/>
</dbReference>
<dbReference type="InterPro" id="IPR014729">
    <property type="entry name" value="Rossmann-like_a/b/a_fold"/>
</dbReference>
<evidence type="ECO:0000313" key="3">
    <source>
        <dbReference type="Proteomes" id="UP000199585"/>
    </source>
</evidence>
<dbReference type="RefSeq" id="WP_089899127.1">
    <property type="nucleotide sequence ID" value="NZ_FOCI01000003.1"/>
</dbReference>
<protein>
    <submittedName>
        <fullName evidence="2">DUF218 domain-containing protein</fullName>
    </submittedName>
</protein>
<dbReference type="CDD" id="cd06259">
    <property type="entry name" value="YdcF-like"/>
    <property type="match status" value="1"/>
</dbReference>
<proteinExistence type="predicted"/>
<keyword evidence="3" id="KW-1185">Reference proteome</keyword>
<accession>A0A1H8AJU0</accession>
<dbReference type="AlphaFoldDB" id="A0A1H8AJU0"/>
<feature type="domain" description="DUF218" evidence="1">
    <location>
        <begin position="2"/>
        <end position="144"/>
    </location>
</feature>
<organism evidence="2 3">
    <name type="scientific">Loktanella fryxellensis</name>
    <dbReference type="NCBI Taxonomy" id="245187"/>
    <lineage>
        <taxon>Bacteria</taxon>
        <taxon>Pseudomonadati</taxon>
        <taxon>Pseudomonadota</taxon>
        <taxon>Alphaproteobacteria</taxon>
        <taxon>Rhodobacterales</taxon>
        <taxon>Roseobacteraceae</taxon>
        <taxon>Loktanella</taxon>
    </lineage>
</organism>
<dbReference type="GO" id="GO:0005886">
    <property type="term" value="C:plasma membrane"/>
    <property type="evidence" value="ECO:0007669"/>
    <property type="project" value="TreeGrafter"/>
</dbReference>
<evidence type="ECO:0000259" key="1">
    <source>
        <dbReference type="Pfam" id="PF02698"/>
    </source>
</evidence>
<dbReference type="Proteomes" id="UP000199585">
    <property type="component" value="Unassembled WGS sequence"/>
</dbReference>
<dbReference type="InterPro" id="IPR051599">
    <property type="entry name" value="Cell_Envelope_Assoc"/>
</dbReference>
<dbReference type="PANTHER" id="PTHR30336:SF20">
    <property type="entry name" value="DUF218 DOMAIN-CONTAINING PROTEIN"/>
    <property type="match status" value="1"/>
</dbReference>
<dbReference type="EMBL" id="FOCI01000003">
    <property type="protein sequence ID" value="SEM70069.1"/>
    <property type="molecule type" value="Genomic_DNA"/>
</dbReference>
<dbReference type="OrthoDB" id="9809813at2"/>
<dbReference type="Gene3D" id="3.40.50.620">
    <property type="entry name" value="HUPs"/>
    <property type="match status" value="1"/>
</dbReference>
<reference evidence="2 3" key="1">
    <citation type="submission" date="2016-10" db="EMBL/GenBank/DDBJ databases">
        <authorList>
            <person name="de Groot N.N."/>
        </authorList>
    </citation>
    <scope>NUCLEOTIDE SEQUENCE [LARGE SCALE GENOMIC DNA]</scope>
    <source>
        <strain evidence="2 3">DSM 16213</strain>
    </source>
</reference>
<gene>
    <name evidence="2" type="ORF">SAMN04488003_103168</name>
</gene>